<feature type="compositionally biased region" description="Acidic residues" evidence="1">
    <location>
        <begin position="112"/>
        <end position="129"/>
    </location>
</feature>
<name>A0A9D5AMW7_PEA</name>
<evidence type="ECO:0000313" key="3">
    <source>
        <dbReference type="Proteomes" id="UP001058974"/>
    </source>
</evidence>
<feature type="region of interest" description="Disordered" evidence="1">
    <location>
        <begin position="93"/>
        <end position="129"/>
    </location>
</feature>
<proteinExistence type="predicted"/>
<protein>
    <submittedName>
        <fullName evidence="2">Uncharacterized protein</fullName>
    </submittedName>
</protein>
<feature type="compositionally biased region" description="Polar residues" evidence="1">
    <location>
        <begin position="367"/>
        <end position="377"/>
    </location>
</feature>
<keyword evidence="3" id="KW-1185">Reference proteome</keyword>
<organism evidence="2 3">
    <name type="scientific">Pisum sativum</name>
    <name type="common">Garden pea</name>
    <name type="synonym">Lathyrus oleraceus</name>
    <dbReference type="NCBI Taxonomy" id="3888"/>
    <lineage>
        <taxon>Eukaryota</taxon>
        <taxon>Viridiplantae</taxon>
        <taxon>Streptophyta</taxon>
        <taxon>Embryophyta</taxon>
        <taxon>Tracheophyta</taxon>
        <taxon>Spermatophyta</taxon>
        <taxon>Magnoliopsida</taxon>
        <taxon>eudicotyledons</taxon>
        <taxon>Gunneridae</taxon>
        <taxon>Pentapetalae</taxon>
        <taxon>rosids</taxon>
        <taxon>fabids</taxon>
        <taxon>Fabales</taxon>
        <taxon>Fabaceae</taxon>
        <taxon>Papilionoideae</taxon>
        <taxon>50 kb inversion clade</taxon>
        <taxon>NPAAA clade</taxon>
        <taxon>Hologalegina</taxon>
        <taxon>IRL clade</taxon>
        <taxon>Fabeae</taxon>
        <taxon>Lathyrus</taxon>
    </lineage>
</organism>
<comment type="caution">
    <text evidence="2">The sequence shown here is derived from an EMBL/GenBank/DDBJ whole genome shotgun (WGS) entry which is preliminary data.</text>
</comment>
<evidence type="ECO:0000256" key="1">
    <source>
        <dbReference type="SAM" id="MobiDB-lite"/>
    </source>
</evidence>
<feature type="compositionally biased region" description="Basic and acidic residues" evidence="1">
    <location>
        <begin position="326"/>
        <end position="343"/>
    </location>
</feature>
<reference evidence="2 3" key="1">
    <citation type="journal article" date="2022" name="Nat. Genet.">
        <title>Improved pea reference genome and pan-genome highlight genomic features and evolutionary characteristics.</title>
        <authorList>
            <person name="Yang T."/>
            <person name="Liu R."/>
            <person name="Luo Y."/>
            <person name="Hu S."/>
            <person name="Wang D."/>
            <person name="Wang C."/>
            <person name="Pandey M.K."/>
            <person name="Ge S."/>
            <person name="Xu Q."/>
            <person name="Li N."/>
            <person name="Li G."/>
            <person name="Huang Y."/>
            <person name="Saxena R.K."/>
            <person name="Ji Y."/>
            <person name="Li M."/>
            <person name="Yan X."/>
            <person name="He Y."/>
            <person name="Liu Y."/>
            <person name="Wang X."/>
            <person name="Xiang C."/>
            <person name="Varshney R.K."/>
            <person name="Ding H."/>
            <person name="Gao S."/>
            <person name="Zong X."/>
        </authorList>
    </citation>
    <scope>NUCLEOTIDE SEQUENCE [LARGE SCALE GENOMIC DNA]</scope>
    <source>
        <strain evidence="2 3">cv. Zhongwan 6</strain>
    </source>
</reference>
<dbReference type="Proteomes" id="UP001058974">
    <property type="component" value="Chromosome 5"/>
</dbReference>
<dbReference type="Gramene" id="Psat05G0764800-T1">
    <property type="protein sequence ID" value="KAI5413106.1"/>
    <property type="gene ID" value="KIW84_057648"/>
</dbReference>
<feature type="compositionally biased region" description="Basic and acidic residues" evidence="1">
    <location>
        <begin position="93"/>
        <end position="111"/>
    </location>
</feature>
<sequence length="387" mass="44234">MTFDVFKRYDLVDVYVEHCVDILEIVDESELGHDYFEEVQVNDESNFDCVDILEIVDESELGHDYFEEVQVNDESNFDNDDVVEDVGGKFNVYDHNEVDDKGEKTNVSDHNEVDDEEEKINNDGDVDLDSEDSIDLDSTTILPFETKDVPSEHDHGVDFDKLYTPPASEDEQEYEHFPNFKNGETIKFQLGMVFNNKDLIWDAIKEYAMDTDQAYRAKRRAPELIQGAGSDQFTNLRSYAHEKATFQDTYSNIIYPANGPQLWSLDEQLAVNPPLMRRAIGYPKKLRKKTNDEPINPHVLPRNFVTATCHKCEVLGHNMRSYKGKRAADRAIPKGENKAKKENPTNTKKKTQTKTKKNTKAKKTNPITVTEIGSSSHGLPPTQPTQE</sequence>
<dbReference type="AlphaFoldDB" id="A0A9D5AMW7"/>
<accession>A0A9D5AMW7</accession>
<dbReference type="EMBL" id="JAMSHJ010000005">
    <property type="protein sequence ID" value="KAI5413106.1"/>
    <property type="molecule type" value="Genomic_DNA"/>
</dbReference>
<feature type="compositionally biased region" description="Basic residues" evidence="1">
    <location>
        <begin position="347"/>
        <end position="363"/>
    </location>
</feature>
<gene>
    <name evidence="2" type="ORF">KIW84_057648</name>
</gene>
<feature type="region of interest" description="Disordered" evidence="1">
    <location>
        <begin position="322"/>
        <end position="387"/>
    </location>
</feature>
<evidence type="ECO:0000313" key="2">
    <source>
        <dbReference type="EMBL" id="KAI5413106.1"/>
    </source>
</evidence>